<dbReference type="OrthoDB" id="9090890at2"/>
<dbReference type="eggNOG" id="COG3708">
    <property type="taxonomic scope" value="Bacteria"/>
</dbReference>
<gene>
    <name evidence="1" type="ordered locus">Ccel_2418</name>
</gene>
<sequence>MWSELYNSNNKPTFENVNDFVNSTLWDELCLFVESTYSILPKLEFSKCSMQKGWNIKYKKSSKSLCTLYPMDGYFIVLIVIGKKELTEADMVIPTCSPYTQNLFLETPSSYCGRWLMIEVKEKSTLEDVKKLIQLRVKPLNK</sequence>
<organism evidence="1 2">
    <name type="scientific">Ruminiclostridium cellulolyticum (strain ATCC 35319 / DSM 5812 / JCM 6584 / H10)</name>
    <name type="common">Clostridium cellulolyticum</name>
    <dbReference type="NCBI Taxonomy" id="394503"/>
    <lineage>
        <taxon>Bacteria</taxon>
        <taxon>Bacillati</taxon>
        <taxon>Bacillota</taxon>
        <taxon>Clostridia</taxon>
        <taxon>Eubacteriales</taxon>
        <taxon>Oscillospiraceae</taxon>
        <taxon>Ruminiclostridium</taxon>
    </lineage>
</organism>
<reference evidence="1 2" key="1">
    <citation type="submission" date="2009-01" db="EMBL/GenBank/DDBJ databases">
        <title>Complete sequence of Clostridium cellulolyticum H10.</title>
        <authorList>
            <consortium name="US DOE Joint Genome Institute"/>
            <person name="Lucas S."/>
            <person name="Copeland A."/>
            <person name="Lapidus A."/>
            <person name="Glavina del Rio T."/>
            <person name="Dalin E."/>
            <person name="Tice H."/>
            <person name="Bruce D."/>
            <person name="Goodwin L."/>
            <person name="Pitluck S."/>
            <person name="Chertkov O."/>
            <person name="Saunders E."/>
            <person name="Brettin T."/>
            <person name="Detter J.C."/>
            <person name="Han C."/>
            <person name="Larimer F."/>
            <person name="Land M."/>
            <person name="Hauser L."/>
            <person name="Kyrpides N."/>
            <person name="Ivanova N."/>
            <person name="Zhou J."/>
            <person name="Richardson P."/>
        </authorList>
    </citation>
    <scope>NUCLEOTIDE SEQUENCE [LARGE SCALE GENOMIC DNA]</scope>
    <source>
        <strain evidence="2">ATCC 35319 / DSM 5812 / JCM 6584 / H10</strain>
    </source>
</reference>
<proteinExistence type="predicted"/>
<keyword evidence="2" id="KW-1185">Reference proteome</keyword>
<evidence type="ECO:0000313" key="1">
    <source>
        <dbReference type="EMBL" id="ACL76748.1"/>
    </source>
</evidence>
<dbReference type="STRING" id="394503.Ccel_2418"/>
<dbReference type="InterPro" id="IPR024265">
    <property type="entry name" value="DUF3788"/>
</dbReference>
<dbReference type="RefSeq" id="WP_015925837.1">
    <property type="nucleotide sequence ID" value="NC_011898.1"/>
</dbReference>
<name>B8I5L2_RUMCH</name>
<evidence type="ECO:0008006" key="3">
    <source>
        <dbReference type="Google" id="ProtNLM"/>
    </source>
</evidence>
<dbReference type="Pfam" id="PF12663">
    <property type="entry name" value="DUF3788"/>
    <property type="match status" value="1"/>
</dbReference>
<dbReference type="AlphaFoldDB" id="B8I5L2"/>
<evidence type="ECO:0000313" key="2">
    <source>
        <dbReference type="Proteomes" id="UP000001349"/>
    </source>
</evidence>
<protein>
    <recommendedName>
        <fullName evidence="3">DUF3788 domain-containing protein</fullName>
    </recommendedName>
</protein>
<dbReference type="EMBL" id="CP001348">
    <property type="protein sequence ID" value="ACL76748.1"/>
    <property type="molecule type" value="Genomic_DNA"/>
</dbReference>
<dbReference type="Proteomes" id="UP000001349">
    <property type="component" value="Chromosome"/>
</dbReference>
<accession>B8I5L2</accession>
<dbReference type="HOGENOM" id="CLU_125862_1_0_9"/>
<dbReference type="KEGG" id="cce:Ccel_2418"/>